<evidence type="ECO:0000256" key="8">
    <source>
        <dbReference type="ARBA" id="ARBA00023136"/>
    </source>
</evidence>
<dbReference type="PROSITE" id="PS50038">
    <property type="entry name" value="FZ"/>
    <property type="match status" value="2"/>
</dbReference>
<evidence type="ECO:0000256" key="6">
    <source>
        <dbReference type="ARBA" id="ARBA00022968"/>
    </source>
</evidence>
<dbReference type="Gene3D" id="3.10.250.10">
    <property type="entry name" value="SRCR-like domain"/>
    <property type="match status" value="1"/>
</dbReference>
<dbReference type="AlphaFoldDB" id="A0A2T7PZ16"/>
<comment type="caution">
    <text evidence="19">The sequence shown here is derived from an EMBL/GenBank/DDBJ whole genome shotgun (WGS) entry which is preliminary data.</text>
</comment>
<evidence type="ECO:0000313" key="19">
    <source>
        <dbReference type="EMBL" id="PVD38673.1"/>
    </source>
</evidence>
<dbReference type="PROSITE" id="PS01209">
    <property type="entry name" value="LDLRA_1"/>
    <property type="match status" value="1"/>
</dbReference>
<evidence type="ECO:0000259" key="16">
    <source>
        <dbReference type="PROSITE" id="PS50038"/>
    </source>
</evidence>
<dbReference type="PANTHER" id="PTHR24252">
    <property type="entry name" value="ACROSIN-RELATED"/>
    <property type="match status" value="1"/>
</dbReference>
<dbReference type="InterPro" id="IPR043504">
    <property type="entry name" value="Peptidase_S1_PA_chymotrypsin"/>
</dbReference>
<protein>
    <recommendedName>
        <fullName evidence="21">Atrial natriuretic peptide-converting enzyme</fullName>
    </recommendedName>
</protein>
<accession>A0A2T7PZ16</accession>
<keyword evidence="7 14" id="KW-1133">Transmembrane helix</keyword>
<keyword evidence="5" id="KW-0720">Serine protease</keyword>
<dbReference type="SMART" id="SM00020">
    <property type="entry name" value="Tryp_SPc"/>
    <property type="match status" value="1"/>
</dbReference>
<evidence type="ECO:0000259" key="18">
    <source>
        <dbReference type="PROSITE" id="PS50287"/>
    </source>
</evidence>
<dbReference type="Proteomes" id="UP000245119">
    <property type="component" value="Linkage Group LG1"/>
</dbReference>
<reference evidence="19 20" key="1">
    <citation type="submission" date="2018-04" db="EMBL/GenBank/DDBJ databases">
        <title>The genome of golden apple snail Pomacea canaliculata provides insight into stress tolerance and invasive adaptation.</title>
        <authorList>
            <person name="Liu C."/>
            <person name="Liu B."/>
            <person name="Ren Y."/>
            <person name="Zhang Y."/>
            <person name="Wang H."/>
            <person name="Li S."/>
            <person name="Jiang F."/>
            <person name="Yin L."/>
            <person name="Zhang G."/>
            <person name="Qian W."/>
            <person name="Fan W."/>
        </authorList>
    </citation>
    <scope>NUCLEOTIDE SEQUENCE [LARGE SCALE GENOMIC DNA]</scope>
    <source>
        <strain evidence="19">SZHN2017</strain>
        <tissue evidence="19">Muscle</tissue>
    </source>
</reference>
<proteinExistence type="predicted"/>
<keyword evidence="9 11" id="KW-1015">Disulfide bond</keyword>
<dbReference type="CDD" id="cd00112">
    <property type="entry name" value="LDLa"/>
    <property type="match status" value="1"/>
</dbReference>
<dbReference type="InterPro" id="IPR036772">
    <property type="entry name" value="SRCR-like_dom_sf"/>
</dbReference>
<dbReference type="SMART" id="SM00063">
    <property type="entry name" value="FRI"/>
    <property type="match status" value="2"/>
</dbReference>
<keyword evidence="4" id="KW-0378">Hydrolase</keyword>
<evidence type="ECO:0000256" key="11">
    <source>
        <dbReference type="PROSITE-ProRule" id="PRU00124"/>
    </source>
</evidence>
<sequence length="751" mass="83683">MPNTVSDDEPVYLVGLCFRACYDNPLFADDDDKEREAHAKGGGPRPTGGQDGHVTAPRDYVHTLPPTEMRFTTKSRRSILLRFIFSVLFLALVVALIIGLFVHFLQNQDSSIRTSPSSVITISSRVQGSLMIEDGPFSVYREGYGDNSSAHFNILQESFQFKMDHIFKTSRFMDVYSRTDILRISRGSVVLHFVIRLKEPRSLTSQDVREMVRLIQDGLQDSIIAVNRESVYLKPDVLLPPASVKPSDQCEMVRIFECINVTDYQLTVFPNILGHPTQEIASHALLQVTKVFSTACHGYTFKFLCGLLAPECGPHHRPIPPCRSFCEAPACIPVRNQHCLQEGFNNTSFPNMIGNEGEDEVTNMILLMKALEAATSCYKYLMVFACSAFLPPCSGNQTLGHHLVPPCRSLCQATRDRCEIFLDIFYMPWPEALSCDRLPDSPEPGVCVGYSQAREPPDLGDCQVGEMHCDRGTRCVKASWVCDGYRDCEDNTDEKDCEPRDQVFPVSMLCINTTNVCDGDDHCYEGVDESECVRVGADGDDRLLEVRNPLTGEWEGICSNGWNFSMSLLTCRQLGYRLAACPSDDGREHVVKVSCWKPVCGTRPAHHESLLRVVGGEEVTPGTWPWMASLHGGSDEKFFCGASVIAPQWVLTAGHCVGGGVRETHYWTIKTGHTRRTSYSPYRIAQATALFLHPDFNPQTVDNDIALIQLRTPLVLSDYLRPVCLPDVGNFVAIGTRCMVAGWGRVKDSVC</sequence>
<dbReference type="STRING" id="400727.A0A2T7PZ16"/>
<evidence type="ECO:0000256" key="9">
    <source>
        <dbReference type="ARBA" id="ARBA00023157"/>
    </source>
</evidence>
<dbReference type="EMBL" id="PZQS01000001">
    <property type="protein sequence ID" value="PVD38673.1"/>
    <property type="molecule type" value="Genomic_DNA"/>
</dbReference>
<comment type="caution">
    <text evidence="12">Lacks conserved residue(s) required for the propagation of feature annotation.</text>
</comment>
<dbReference type="SMART" id="SM00192">
    <property type="entry name" value="LDLa"/>
    <property type="match status" value="2"/>
</dbReference>
<dbReference type="InterPro" id="IPR023415">
    <property type="entry name" value="LDLR_class-A_CS"/>
</dbReference>
<dbReference type="CDD" id="cd00190">
    <property type="entry name" value="Tryp_SPc"/>
    <property type="match status" value="1"/>
</dbReference>
<dbReference type="Pfam" id="PF00089">
    <property type="entry name" value="Trypsin"/>
    <property type="match status" value="1"/>
</dbReference>
<dbReference type="PRINTS" id="PR00261">
    <property type="entry name" value="LDLRECEPTOR"/>
</dbReference>
<dbReference type="InterPro" id="IPR018114">
    <property type="entry name" value="TRYPSIN_HIS"/>
</dbReference>
<name>A0A2T7PZ16_POMCA</name>
<gene>
    <name evidence="19" type="ORF">C0Q70_01292</name>
</gene>
<feature type="domain" description="SEA" evidence="15">
    <location>
        <begin position="122"/>
        <end position="238"/>
    </location>
</feature>
<dbReference type="Pfam" id="PF01392">
    <property type="entry name" value="Fz"/>
    <property type="match status" value="2"/>
</dbReference>
<dbReference type="InterPro" id="IPR036364">
    <property type="entry name" value="SEA_dom_sf"/>
</dbReference>
<keyword evidence="2" id="KW-0645">Protease</keyword>
<evidence type="ECO:0000256" key="14">
    <source>
        <dbReference type="SAM" id="Phobius"/>
    </source>
</evidence>
<dbReference type="CDD" id="cd07066">
    <property type="entry name" value="CRD_FZ"/>
    <property type="match status" value="1"/>
</dbReference>
<keyword evidence="3 14" id="KW-0812">Transmembrane</keyword>
<keyword evidence="6" id="KW-0735">Signal-anchor</keyword>
<dbReference type="InterPro" id="IPR001190">
    <property type="entry name" value="SRCR"/>
</dbReference>
<feature type="domain" description="SRCR" evidence="18">
    <location>
        <begin position="533"/>
        <end position="575"/>
    </location>
</feature>
<dbReference type="Gene3D" id="1.10.2000.10">
    <property type="entry name" value="Frizzled cysteine-rich domain"/>
    <property type="match status" value="2"/>
</dbReference>
<dbReference type="PROSITE" id="PS50068">
    <property type="entry name" value="LDLRA_2"/>
    <property type="match status" value="1"/>
</dbReference>
<feature type="disulfide bond" evidence="10">
    <location>
        <begin position="411"/>
        <end position="435"/>
    </location>
</feature>
<dbReference type="Pfam" id="PF01390">
    <property type="entry name" value="SEA"/>
    <property type="match status" value="1"/>
</dbReference>
<dbReference type="OrthoDB" id="5979691at2759"/>
<dbReference type="Gene3D" id="4.10.400.10">
    <property type="entry name" value="Low-density Lipoprotein Receptor"/>
    <property type="match status" value="1"/>
</dbReference>
<evidence type="ECO:0000256" key="4">
    <source>
        <dbReference type="ARBA" id="ARBA00022801"/>
    </source>
</evidence>
<dbReference type="Gene3D" id="2.40.10.10">
    <property type="entry name" value="Trypsin-like serine proteases"/>
    <property type="match status" value="2"/>
</dbReference>
<dbReference type="InterPro" id="IPR020067">
    <property type="entry name" value="Frizzled_dom"/>
</dbReference>
<dbReference type="SUPFAM" id="SSF82671">
    <property type="entry name" value="SEA domain"/>
    <property type="match status" value="1"/>
</dbReference>
<dbReference type="GO" id="GO:0004252">
    <property type="term" value="F:serine-type endopeptidase activity"/>
    <property type="evidence" value="ECO:0007669"/>
    <property type="project" value="InterPro"/>
</dbReference>
<dbReference type="Pfam" id="PF00057">
    <property type="entry name" value="Ldl_recept_a"/>
    <property type="match status" value="1"/>
</dbReference>
<dbReference type="SUPFAM" id="SSF57424">
    <property type="entry name" value="LDL receptor-like module"/>
    <property type="match status" value="1"/>
</dbReference>
<dbReference type="InterPro" id="IPR036055">
    <property type="entry name" value="LDL_receptor-like_sf"/>
</dbReference>
<evidence type="ECO:0000256" key="1">
    <source>
        <dbReference type="ARBA" id="ARBA00004401"/>
    </source>
</evidence>
<evidence type="ECO:0008006" key="21">
    <source>
        <dbReference type="Google" id="ProtNLM"/>
    </source>
</evidence>
<dbReference type="GO" id="GO:0005886">
    <property type="term" value="C:plasma membrane"/>
    <property type="evidence" value="ECO:0007669"/>
    <property type="project" value="UniProtKB-SubCell"/>
</dbReference>
<evidence type="ECO:0000259" key="17">
    <source>
        <dbReference type="PROSITE" id="PS50240"/>
    </source>
</evidence>
<dbReference type="SUPFAM" id="SSF50494">
    <property type="entry name" value="Trypsin-like serine proteases"/>
    <property type="match status" value="1"/>
</dbReference>
<dbReference type="InterPro" id="IPR001254">
    <property type="entry name" value="Trypsin_dom"/>
</dbReference>
<dbReference type="InterPro" id="IPR009003">
    <property type="entry name" value="Peptidase_S1_PA"/>
</dbReference>
<dbReference type="PANTHER" id="PTHR24252:SF7">
    <property type="entry name" value="HYALIN"/>
    <property type="match status" value="1"/>
</dbReference>
<feature type="disulfide bond" evidence="11">
    <location>
        <begin position="482"/>
        <end position="497"/>
    </location>
</feature>
<evidence type="ECO:0000256" key="3">
    <source>
        <dbReference type="ARBA" id="ARBA00022692"/>
    </source>
</evidence>
<dbReference type="PROSITE" id="PS50024">
    <property type="entry name" value="SEA"/>
    <property type="match status" value="1"/>
</dbReference>
<dbReference type="InterPro" id="IPR036790">
    <property type="entry name" value="Frizzled_dom_sf"/>
</dbReference>
<dbReference type="InterPro" id="IPR002172">
    <property type="entry name" value="LDrepeatLR_classA_rpt"/>
</dbReference>
<keyword evidence="8 14" id="KW-0472">Membrane</keyword>
<feature type="domain" description="FZ" evidence="16">
    <location>
        <begin position="326"/>
        <end position="450"/>
    </location>
</feature>
<organism evidence="19 20">
    <name type="scientific">Pomacea canaliculata</name>
    <name type="common">Golden apple snail</name>
    <dbReference type="NCBI Taxonomy" id="400727"/>
    <lineage>
        <taxon>Eukaryota</taxon>
        <taxon>Metazoa</taxon>
        <taxon>Spiralia</taxon>
        <taxon>Lophotrochozoa</taxon>
        <taxon>Mollusca</taxon>
        <taxon>Gastropoda</taxon>
        <taxon>Caenogastropoda</taxon>
        <taxon>Architaenioglossa</taxon>
        <taxon>Ampullarioidea</taxon>
        <taxon>Ampullariidae</taxon>
        <taxon>Pomacea</taxon>
    </lineage>
</organism>
<feature type="region of interest" description="Disordered" evidence="13">
    <location>
        <begin position="34"/>
        <end position="57"/>
    </location>
</feature>
<evidence type="ECO:0000259" key="15">
    <source>
        <dbReference type="PROSITE" id="PS50024"/>
    </source>
</evidence>
<dbReference type="SUPFAM" id="SSF63501">
    <property type="entry name" value="Frizzled cysteine-rich domain"/>
    <property type="match status" value="2"/>
</dbReference>
<dbReference type="PROSITE" id="PS00134">
    <property type="entry name" value="TRYPSIN_HIS"/>
    <property type="match status" value="1"/>
</dbReference>
<dbReference type="PROSITE" id="PS50240">
    <property type="entry name" value="TRYPSIN_DOM"/>
    <property type="match status" value="1"/>
</dbReference>
<evidence type="ECO:0000256" key="13">
    <source>
        <dbReference type="SAM" id="MobiDB-lite"/>
    </source>
</evidence>
<feature type="domain" description="Peptidase S1" evidence="17">
    <location>
        <begin position="613"/>
        <end position="751"/>
    </location>
</feature>
<dbReference type="SUPFAM" id="SSF56487">
    <property type="entry name" value="SRCR-like"/>
    <property type="match status" value="1"/>
</dbReference>
<comment type="subcellular location">
    <subcellularLocation>
        <location evidence="1">Cell membrane</location>
        <topology evidence="1">Single-pass type II membrane protein</topology>
    </subcellularLocation>
</comment>
<keyword evidence="20" id="KW-1185">Reference proteome</keyword>
<evidence type="ECO:0000256" key="2">
    <source>
        <dbReference type="ARBA" id="ARBA00022670"/>
    </source>
</evidence>
<dbReference type="InterPro" id="IPR000082">
    <property type="entry name" value="SEA_dom"/>
</dbReference>
<dbReference type="PROSITE" id="PS50287">
    <property type="entry name" value="SRCR_2"/>
    <property type="match status" value="1"/>
</dbReference>
<feature type="transmembrane region" description="Helical" evidence="14">
    <location>
        <begin position="79"/>
        <end position="105"/>
    </location>
</feature>
<evidence type="ECO:0000256" key="5">
    <source>
        <dbReference type="ARBA" id="ARBA00022825"/>
    </source>
</evidence>
<dbReference type="GO" id="GO:0006508">
    <property type="term" value="P:proteolysis"/>
    <property type="evidence" value="ECO:0007669"/>
    <property type="project" value="UniProtKB-KW"/>
</dbReference>
<feature type="compositionally biased region" description="Gly residues" evidence="13">
    <location>
        <begin position="40"/>
        <end position="51"/>
    </location>
</feature>
<dbReference type="Gene3D" id="3.30.70.960">
    <property type="entry name" value="SEA domain"/>
    <property type="match status" value="1"/>
</dbReference>
<evidence type="ECO:0000256" key="10">
    <source>
        <dbReference type="PROSITE-ProRule" id="PRU00090"/>
    </source>
</evidence>
<evidence type="ECO:0000256" key="12">
    <source>
        <dbReference type="PROSITE-ProRule" id="PRU00196"/>
    </source>
</evidence>
<evidence type="ECO:0000313" key="20">
    <source>
        <dbReference type="Proteomes" id="UP000245119"/>
    </source>
</evidence>
<feature type="domain" description="FZ" evidence="16">
    <location>
        <begin position="245"/>
        <end position="328"/>
    </location>
</feature>
<evidence type="ECO:0000256" key="7">
    <source>
        <dbReference type="ARBA" id="ARBA00022989"/>
    </source>
</evidence>
<dbReference type="FunFam" id="2.40.10.10:FF:000068">
    <property type="entry name" value="transmembrane protease serine 2"/>
    <property type="match status" value="1"/>
</dbReference>